<accession>A0ABV7SX21</accession>
<keyword evidence="2" id="KW-0012">Acyltransferase</keyword>
<evidence type="ECO:0000313" key="2">
    <source>
        <dbReference type="EMBL" id="MFC3581447.1"/>
    </source>
</evidence>
<dbReference type="GO" id="GO:0016746">
    <property type="term" value="F:acyltransferase activity"/>
    <property type="evidence" value="ECO:0007669"/>
    <property type="project" value="UniProtKB-KW"/>
</dbReference>
<dbReference type="Gene3D" id="3.40.630.30">
    <property type="match status" value="1"/>
</dbReference>
<dbReference type="PANTHER" id="PTHR43792:SF1">
    <property type="entry name" value="N-ACETYLTRANSFERASE DOMAIN-CONTAINING PROTEIN"/>
    <property type="match status" value="1"/>
</dbReference>
<dbReference type="InterPro" id="IPR051531">
    <property type="entry name" value="N-acetyltransferase"/>
</dbReference>
<dbReference type="Pfam" id="PF13302">
    <property type="entry name" value="Acetyltransf_3"/>
    <property type="match status" value="1"/>
</dbReference>
<proteinExistence type="predicted"/>
<keyword evidence="2" id="KW-0808">Transferase</keyword>
<reference evidence="3" key="1">
    <citation type="journal article" date="2019" name="Int. J. Syst. Evol. Microbiol.">
        <title>The Global Catalogue of Microorganisms (GCM) 10K type strain sequencing project: providing services to taxonomists for standard genome sequencing and annotation.</title>
        <authorList>
            <consortium name="The Broad Institute Genomics Platform"/>
            <consortium name="The Broad Institute Genome Sequencing Center for Infectious Disease"/>
            <person name="Wu L."/>
            <person name="Ma J."/>
        </authorList>
    </citation>
    <scope>NUCLEOTIDE SEQUENCE [LARGE SCALE GENOMIC DNA]</scope>
    <source>
        <strain evidence="3">KCTC 42739</strain>
    </source>
</reference>
<name>A0ABV7SX21_9SPHN</name>
<dbReference type="InterPro" id="IPR016181">
    <property type="entry name" value="Acyl_CoA_acyltransferase"/>
</dbReference>
<dbReference type="InterPro" id="IPR000182">
    <property type="entry name" value="GNAT_dom"/>
</dbReference>
<protein>
    <submittedName>
        <fullName evidence="2">GNAT family N-acetyltransferase</fullName>
        <ecNumber evidence="2">2.3.-.-</ecNumber>
    </submittedName>
</protein>
<dbReference type="RefSeq" id="WP_261292697.1">
    <property type="nucleotide sequence ID" value="NZ_JANQBK010000001.1"/>
</dbReference>
<dbReference type="SUPFAM" id="SSF55729">
    <property type="entry name" value="Acyl-CoA N-acyltransferases (Nat)"/>
    <property type="match status" value="1"/>
</dbReference>
<dbReference type="EMBL" id="JBHRXP010000007">
    <property type="protein sequence ID" value="MFC3581447.1"/>
    <property type="molecule type" value="Genomic_DNA"/>
</dbReference>
<evidence type="ECO:0000259" key="1">
    <source>
        <dbReference type="PROSITE" id="PS51186"/>
    </source>
</evidence>
<sequence>MIESARLTLRGWQATDAALHNAMCGDPVVSRYLGPAPTLAESRDVVMRQQALLDRLGHCFWVIERRADGAFLGWCGIKPGPESTPIAGAPELGWSLTRTAWGQGYASEAARAALDWAWAATDWPSLYAITVPANTASQSVMVRLGMARVAGGDFDHPALADGDPLRRHLTYRIDRR</sequence>
<dbReference type="Proteomes" id="UP001595713">
    <property type="component" value="Unassembled WGS sequence"/>
</dbReference>
<dbReference type="PROSITE" id="PS51186">
    <property type="entry name" value="GNAT"/>
    <property type="match status" value="1"/>
</dbReference>
<gene>
    <name evidence="2" type="ORF">ACFONA_14840</name>
</gene>
<evidence type="ECO:0000313" key="3">
    <source>
        <dbReference type="Proteomes" id="UP001595713"/>
    </source>
</evidence>
<dbReference type="EC" id="2.3.-.-" evidence="2"/>
<feature type="domain" description="N-acetyltransferase" evidence="1">
    <location>
        <begin position="7"/>
        <end position="166"/>
    </location>
</feature>
<keyword evidence="3" id="KW-1185">Reference proteome</keyword>
<dbReference type="PANTHER" id="PTHR43792">
    <property type="entry name" value="GNAT FAMILY, PUTATIVE (AFU_ORTHOLOGUE AFUA_3G00765)-RELATED-RELATED"/>
    <property type="match status" value="1"/>
</dbReference>
<comment type="caution">
    <text evidence="2">The sequence shown here is derived from an EMBL/GenBank/DDBJ whole genome shotgun (WGS) entry which is preliminary data.</text>
</comment>
<organism evidence="2 3">
    <name type="scientific">Sphingomonas hylomeconis</name>
    <dbReference type="NCBI Taxonomy" id="1395958"/>
    <lineage>
        <taxon>Bacteria</taxon>
        <taxon>Pseudomonadati</taxon>
        <taxon>Pseudomonadota</taxon>
        <taxon>Alphaproteobacteria</taxon>
        <taxon>Sphingomonadales</taxon>
        <taxon>Sphingomonadaceae</taxon>
        <taxon>Sphingomonas</taxon>
    </lineage>
</organism>